<protein>
    <submittedName>
        <fullName evidence="1">Uncharacterized protein</fullName>
    </submittedName>
</protein>
<evidence type="ECO:0000313" key="2">
    <source>
        <dbReference type="Proteomes" id="UP000011682"/>
    </source>
</evidence>
<comment type="caution">
    <text evidence="1">The sequence shown here is derived from an EMBL/GenBank/DDBJ whole genome shotgun (WGS) entry which is preliminary data.</text>
</comment>
<name>S9PCJ2_CYSF2</name>
<keyword evidence="2" id="KW-1185">Reference proteome</keyword>
<reference evidence="1" key="1">
    <citation type="submission" date="2013-05" db="EMBL/GenBank/DDBJ databases">
        <title>Genome assembly of Cystobacter fuscus DSM 2262.</title>
        <authorList>
            <person name="Sharma G."/>
            <person name="Khatri I."/>
            <person name="Kaur C."/>
            <person name="Mayilraj S."/>
            <person name="Subramanian S."/>
        </authorList>
    </citation>
    <scope>NUCLEOTIDE SEQUENCE [LARGE SCALE GENOMIC DNA]</scope>
    <source>
        <strain evidence="1">DSM 2262</strain>
    </source>
</reference>
<sequence length="135" mass="14673">MTTSKIEPRIAIAANAEGLAVAYFHGEYVRFMGDWARIGIHRLDPSTLGSVRVAGLQASYVPEDGGAGGPGATYLNELTLHPGYLEVSGTFSENSVTEYPPPMPWPYPIVQGNRFVAIYPDFFGSTQKPPHLVTF</sequence>
<accession>S9PCJ2</accession>
<evidence type="ECO:0000313" key="1">
    <source>
        <dbReference type="EMBL" id="EPX62085.1"/>
    </source>
</evidence>
<dbReference type="AlphaFoldDB" id="S9PCJ2"/>
<gene>
    <name evidence="1" type="ORF">D187_009989</name>
</gene>
<dbReference type="EMBL" id="ANAH02000008">
    <property type="protein sequence ID" value="EPX62085.1"/>
    <property type="molecule type" value="Genomic_DNA"/>
</dbReference>
<organism evidence="1 2">
    <name type="scientific">Cystobacter fuscus (strain ATCC 25194 / DSM 2262 / NBRC 100088 / M29)</name>
    <dbReference type="NCBI Taxonomy" id="1242864"/>
    <lineage>
        <taxon>Bacteria</taxon>
        <taxon>Pseudomonadati</taxon>
        <taxon>Myxococcota</taxon>
        <taxon>Myxococcia</taxon>
        <taxon>Myxococcales</taxon>
        <taxon>Cystobacterineae</taxon>
        <taxon>Archangiaceae</taxon>
        <taxon>Cystobacter</taxon>
    </lineage>
</organism>
<proteinExistence type="predicted"/>
<dbReference type="Proteomes" id="UP000011682">
    <property type="component" value="Unassembled WGS sequence"/>
</dbReference>